<proteinExistence type="predicted"/>
<accession>A0ACC4AF64</accession>
<protein>
    <submittedName>
        <fullName evidence="1">Uncharacterized protein</fullName>
    </submittedName>
</protein>
<name>A0ACC4AF64_POPAL</name>
<dbReference type="EMBL" id="RCHU02000019">
    <property type="protein sequence ID" value="KAL3564814.1"/>
    <property type="molecule type" value="Genomic_DNA"/>
</dbReference>
<comment type="caution">
    <text evidence="1">The sequence shown here is derived from an EMBL/GenBank/DDBJ whole genome shotgun (WGS) entry which is preliminary data.</text>
</comment>
<sequence length="220" mass="24696">MDGAKSCSTPISTSVTLTATDTATFDDPTLYISIVGGLHYLSFTRLDIAFVVHRVSKFMHQPKQSHWLCVKRILRYLKHTISYCLLLSCNNSFTFQAFSDADWVGDIDDRRSVGAYCVFLGSNFISWRSKQQATVASSSTEAEYKALADTAAELQWLQYLAVELGLPLSQSPTLWCDNIGAMYLSSNPVFHARTKHIEIDFHFVRGLVSQKKNSQVSIYS</sequence>
<keyword evidence="2" id="KW-1185">Reference proteome</keyword>
<evidence type="ECO:0000313" key="2">
    <source>
        <dbReference type="Proteomes" id="UP000309997"/>
    </source>
</evidence>
<evidence type="ECO:0000313" key="1">
    <source>
        <dbReference type="EMBL" id="KAL3564814.1"/>
    </source>
</evidence>
<organism evidence="1 2">
    <name type="scientific">Populus alba</name>
    <name type="common">White poplar</name>
    <dbReference type="NCBI Taxonomy" id="43335"/>
    <lineage>
        <taxon>Eukaryota</taxon>
        <taxon>Viridiplantae</taxon>
        <taxon>Streptophyta</taxon>
        <taxon>Embryophyta</taxon>
        <taxon>Tracheophyta</taxon>
        <taxon>Spermatophyta</taxon>
        <taxon>Magnoliopsida</taxon>
        <taxon>eudicotyledons</taxon>
        <taxon>Gunneridae</taxon>
        <taxon>Pentapetalae</taxon>
        <taxon>rosids</taxon>
        <taxon>fabids</taxon>
        <taxon>Malpighiales</taxon>
        <taxon>Salicaceae</taxon>
        <taxon>Saliceae</taxon>
        <taxon>Populus</taxon>
    </lineage>
</organism>
<gene>
    <name evidence="1" type="ORF">D5086_032860</name>
</gene>
<reference evidence="1 2" key="1">
    <citation type="journal article" date="2024" name="Plant Biotechnol. J.">
        <title>Genome and CRISPR/Cas9 system of a widespread forest tree (Populus alba) in the world.</title>
        <authorList>
            <person name="Liu Y.J."/>
            <person name="Jiang P.F."/>
            <person name="Han X.M."/>
            <person name="Li X.Y."/>
            <person name="Wang H.M."/>
            <person name="Wang Y.J."/>
            <person name="Wang X.X."/>
            <person name="Zeng Q.Y."/>
        </authorList>
    </citation>
    <scope>NUCLEOTIDE SEQUENCE [LARGE SCALE GENOMIC DNA]</scope>
    <source>
        <strain evidence="2">cv. PAL-ZL1</strain>
    </source>
</reference>
<dbReference type="Proteomes" id="UP000309997">
    <property type="component" value="Unassembled WGS sequence"/>
</dbReference>